<dbReference type="GO" id="GO:0005743">
    <property type="term" value="C:mitochondrial inner membrane"/>
    <property type="evidence" value="ECO:0007669"/>
    <property type="project" value="UniProtKB-SubCell"/>
</dbReference>
<evidence type="ECO:0000256" key="4">
    <source>
        <dbReference type="ARBA" id="ARBA00012867"/>
    </source>
</evidence>
<evidence type="ECO:0000256" key="10">
    <source>
        <dbReference type="ARBA" id="ARBA00047554"/>
    </source>
</evidence>
<proteinExistence type="inferred from homology"/>
<dbReference type="VEuPathDB" id="FungiDB:CC77DRAFT_1093189"/>
<sequence length="602" mass="66540">MRLQNVSQKTLKTVAARPALACHAPSPLHPHRPQLASSQRLLLRATAQYAVRYQSSYPERIAILGGGIAGLSSAYYVAREFPNSKVVVFEAGKDKGGWIKSRRVDVVDSEGKKGNVLFELGPRTLRNATVTAGLIQDLGLVDDITFTKRTEPGAKNRFIYYPDQLNRLPSERPSLADFFSLWRTGIMSGAFGMITEPMKPKRPDSMSDETVGSFLARRVDKRVADNIVSAVFHGIYAGDINQLSAKTLLSMAWQLEGRYGNALGGFFRMQNEDPRPEQVTLVHPYDREIAKAMNEEIDLDLDFAKNLKDSAMFSFRNGLQQMVRALLDTVESKGNVEIRTEAPIQSFKPLNENGKLGVDIVSGNEGSTSTESFDLAISTLKNDEITPYVTVMTVNLYYPNANLLPVEGFGYLIPQSIPFEQNPERALGVIFDSSAVKGQDTANGTKLTVMMGGHWWDGWTEFPSEEEGLEMAKSVLKRHIGITEEPTAHIANLSRDCIPQYTLGYADRIKEFAEGMSSEFKGRLRVVGAQFNGVGVNDIITAAWQVSRGLRGEGWKGRSCGLDRVMDEREWTVVPASEMAYVKKEFVNVGGSGMDRRGDGGV</sequence>
<feature type="domain" description="Amine oxidase" evidence="12">
    <location>
        <begin position="68"/>
        <end position="544"/>
    </location>
</feature>
<dbReference type="SUPFAM" id="SSF54373">
    <property type="entry name" value="FAD-linked reductases, C-terminal domain"/>
    <property type="match status" value="1"/>
</dbReference>
<dbReference type="PANTHER" id="PTHR42923:SF3">
    <property type="entry name" value="PROTOPORPHYRINOGEN OXIDASE"/>
    <property type="match status" value="1"/>
</dbReference>
<gene>
    <name evidence="13" type="ORF">CC77DRAFT_1093189</name>
</gene>
<dbReference type="InterPro" id="IPR050464">
    <property type="entry name" value="Zeta_carotene_desat/Oxidored"/>
</dbReference>
<comment type="function">
    <text evidence="1 11">Catalyzes the 6-electron oxidation of protoporphyrinogen-IX to form protoporphyrin-IX.</text>
</comment>
<evidence type="ECO:0000313" key="13">
    <source>
        <dbReference type="EMBL" id="OAG22722.1"/>
    </source>
</evidence>
<organism evidence="13 14">
    <name type="scientific">Alternaria alternata</name>
    <name type="common">Alternaria rot fungus</name>
    <name type="synonym">Torula alternata</name>
    <dbReference type="NCBI Taxonomy" id="5599"/>
    <lineage>
        <taxon>Eukaryota</taxon>
        <taxon>Fungi</taxon>
        <taxon>Dikarya</taxon>
        <taxon>Ascomycota</taxon>
        <taxon>Pezizomycotina</taxon>
        <taxon>Dothideomycetes</taxon>
        <taxon>Pleosporomycetidae</taxon>
        <taxon>Pleosporales</taxon>
        <taxon>Pleosporineae</taxon>
        <taxon>Pleosporaceae</taxon>
        <taxon>Alternaria</taxon>
        <taxon>Alternaria sect. Alternaria</taxon>
        <taxon>Alternaria alternata complex</taxon>
    </lineage>
</organism>
<name>A0A177DUR0_ALTAL</name>
<comment type="catalytic activity">
    <reaction evidence="10 11">
        <text>protoporphyrinogen IX + 3 O2 = protoporphyrin IX + 3 H2O2</text>
        <dbReference type="Rhea" id="RHEA:25576"/>
        <dbReference type="ChEBI" id="CHEBI:15379"/>
        <dbReference type="ChEBI" id="CHEBI:16240"/>
        <dbReference type="ChEBI" id="CHEBI:57306"/>
        <dbReference type="ChEBI" id="CHEBI:57307"/>
        <dbReference type="EC" id="1.3.3.4"/>
    </reaction>
</comment>
<dbReference type="EC" id="1.3.3.4" evidence="4 11"/>
<evidence type="ECO:0000256" key="1">
    <source>
        <dbReference type="ARBA" id="ARBA00002600"/>
    </source>
</evidence>
<dbReference type="STRING" id="5599.A0A177DUR0"/>
<evidence type="ECO:0000256" key="7">
    <source>
        <dbReference type="ARBA" id="ARBA00023002"/>
    </source>
</evidence>
<evidence type="ECO:0000256" key="5">
    <source>
        <dbReference type="ARBA" id="ARBA00022630"/>
    </source>
</evidence>
<dbReference type="Pfam" id="PF01593">
    <property type="entry name" value="Amino_oxidase"/>
    <property type="match status" value="1"/>
</dbReference>
<dbReference type="AlphaFoldDB" id="A0A177DUR0"/>
<keyword evidence="8 11" id="KW-0350">Heme biosynthesis</keyword>
<dbReference type="PANTHER" id="PTHR42923">
    <property type="entry name" value="PROTOPORPHYRINOGEN OXIDASE"/>
    <property type="match status" value="1"/>
</dbReference>
<reference evidence="13 14" key="1">
    <citation type="submission" date="2016-05" db="EMBL/GenBank/DDBJ databases">
        <title>Comparative analysis of secretome profiles of manganese(II)-oxidizing ascomycete fungi.</title>
        <authorList>
            <consortium name="DOE Joint Genome Institute"/>
            <person name="Zeiner C.A."/>
            <person name="Purvine S.O."/>
            <person name="Zink E.M."/>
            <person name="Wu S."/>
            <person name="Pasa-Tolic L."/>
            <person name="Chaput D.L."/>
            <person name="Haridas S."/>
            <person name="Grigoriev I.V."/>
            <person name="Santelli C.M."/>
            <person name="Hansel C.M."/>
        </authorList>
    </citation>
    <scope>NUCLEOTIDE SEQUENCE [LARGE SCALE GENOMIC DNA]</scope>
    <source>
        <strain evidence="13 14">SRC1lrK2f</strain>
    </source>
</reference>
<comment type="subcellular location">
    <subcellularLocation>
        <location evidence="11">Mitochondrion inner membrane</location>
    </subcellularLocation>
</comment>
<dbReference type="InterPro" id="IPR036188">
    <property type="entry name" value="FAD/NAD-bd_sf"/>
</dbReference>
<comment type="similarity">
    <text evidence="3 11">Belongs to the protoporphyrinogen/coproporphyrinogen oxidase family. Protoporphyrinogen oxidase subfamily.</text>
</comment>
<dbReference type="GO" id="GO:0006782">
    <property type="term" value="P:protoporphyrinogen IX biosynthetic process"/>
    <property type="evidence" value="ECO:0007669"/>
    <property type="project" value="UniProtKB-UniRule"/>
</dbReference>
<dbReference type="NCBIfam" id="TIGR00562">
    <property type="entry name" value="proto_IX_ox"/>
    <property type="match status" value="1"/>
</dbReference>
<dbReference type="RefSeq" id="XP_018388143.1">
    <property type="nucleotide sequence ID" value="XM_018529669.1"/>
</dbReference>
<keyword evidence="7 11" id="KW-0560">Oxidoreductase</keyword>
<evidence type="ECO:0000256" key="8">
    <source>
        <dbReference type="ARBA" id="ARBA00023133"/>
    </source>
</evidence>
<dbReference type="InterPro" id="IPR002937">
    <property type="entry name" value="Amino_oxidase"/>
</dbReference>
<dbReference type="OMA" id="EHNQAVQ"/>
<dbReference type="InterPro" id="IPR004572">
    <property type="entry name" value="Protoporphyrinogen_oxidase"/>
</dbReference>
<comment type="pathway">
    <text evidence="2 11">Porphyrin-containing compound metabolism; protoporphyrin-IX biosynthesis; protoporphyrin-IX from protoporphyrinogen-IX: step 1/1.</text>
</comment>
<evidence type="ECO:0000256" key="2">
    <source>
        <dbReference type="ARBA" id="ARBA00005073"/>
    </source>
</evidence>
<dbReference type="EMBL" id="KV441474">
    <property type="protein sequence ID" value="OAG22722.1"/>
    <property type="molecule type" value="Genomic_DNA"/>
</dbReference>
<dbReference type="Proteomes" id="UP000077248">
    <property type="component" value="Unassembled WGS sequence"/>
</dbReference>
<dbReference type="SUPFAM" id="SSF51905">
    <property type="entry name" value="FAD/NAD(P)-binding domain"/>
    <property type="match status" value="1"/>
</dbReference>
<evidence type="ECO:0000256" key="9">
    <source>
        <dbReference type="ARBA" id="ARBA00023244"/>
    </source>
</evidence>
<evidence type="ECO:0000259" key="12">
    <source>
        <dbReference type="Pfam" id="PF01593"/>
    </source>
</evidence>
<evidence type="ECO:0000256" key="3">
    <source>
        <dbReference type="ARBA" id="ARBA00010551"/>
    </source>
</evidence>
<protein>
    <recommendedName>
        <fullName evidence="4 11">Protoporphyrinogen oxidase</fullName>
        <ecNumber evidence="4 11">1.3.3.4</ecNumber>
    </recommendedName>
</protein>
<dbReference type="GeneID" id="29115263"/>
<dbReference type="Gene3D" id="3.50.50.60">
    <property type="entry name" value="FAD/NAD(P)-binding domain"/>
    <property type="match status" value="1"/>
</dbReference>
<evidence type="ECO:0000313" key="14">
    <source>
        <dbReference type="Proteomes" id="UP000077248"/>
    </source>
</evidence>
<comment type="cofactor">
    <cofactor evidence="11">
        <name>FAD</name>
        <dbReference type="ChEBI" id="CHEBI:57692"/>
    </cofactor>
    <text evidence="11">Binds 1 FAD per subunit.</text>
</comment>
<keyword evidence="14" id="KW-1185">Reference proteome</keyword>
<keyword evidence="5 11" id="KW-0285">Flavoprotein</keyword>
<dbReference type="GO" id="GO:0004729">
    <property type="term" value="F:oxygen-dependent protoporphyrinogen oxidase activity"/>
    <property type="evidence" value="ECO:0007669"/>
    <property type="project" value="UniProtKB-UniRule"/>
</dbReference>
<dbReference type="KEGG" id="aalt:CC77DRAFT_1093189"/>
<accession>A0A177DUR0</accession>
<keyword evidence="6 11" id="KW-0274">FAD</keyword>
<evidence type="ECO:0000256" key="11">
    <source>
        <dbReference type="RuleBase" id="RU367069"/>
    </source>
</evidence>
<evidence type="ECO:0000256" key="6">
    <source>
        <dbReference type="ARBA" id="ARBA00022827"/>
    </source>
</evidence>
<keyword evidence="9 11" id="KW-0627">Porphyrin biosynthesis</keyword>
<dbReference type="UniPathway" id="UPA00251">
    <property type="reaction ID" value="UER00324"/>
</dbReference>